<dbReference type="AlphaFoldDB" id="A0A2D2B2B5"/>
<keyword evidence="3" id="KW-1185">Reference proteome</keyword>
<evidence type="ECO:0000313" key="2">
    <source>
        <dbReference type="EMBL" id="ATQ44384.1"/>
    </source>
</evidence>
<organism evidence="2 3">
    <name type="scientific">Caulobacter mirabilis</name>
    <dbReference type="NCBI Taxonomy" id="69666"/>
    <lineage>
        <taxon>Bacteria</taxon>
        <taxon>Pseudomonadati</taxon>
        <taxon>Pseudomonadota</taxon>
        <taxon>Alphaproteobacteria</taxon>
        <taxon>Caulobacterales</taxon>
        <taxon>Caulobacteraceae</taxon>
        <taxon>Caulobacter</taxon>
    </lineage>
</organism>
<gene>
    <name evidence="2" type="ORF">CSW64_19330</name>
</gene>
<name>A0A2D2B2B5_9CAUL</name>
<evidence type="ECO:0000256" key="1">
    <source>
        <dbReference type="SAM" id="MobiDB-lite"/>
    </source>
</evidence>
<feature type="region of interest" description="Disordered" evidence="1">
    <location>
        <begin position="1"/>
        <end position="21"/>
    </location>
</feature>
<reference evidence="2 3" key="1">
    <citation type="submission" date="2017-10" db="EMBL/GenBank/DDBJ databases">
        <title>Genome sequence of Caulobacter mirabilis FWC38.</title>
        <authorList>
            <person name="Fiebig A."/>
            <person name="Crosson S."/>
        </authorList>
    </citation>
    <scope>NUCLEOTIDE SEQUENCE [LARGE SCALE GENOMIC DNA]</scope>
    <source>
        <strain evidence="2 3">FWC 38</strain>
    </source>
</reference>
<dbReference type="OrthoDB" id="7190756at2"/>
<sequence length="65" mass="7505">MSNDRKPPPEGVAEGGAPFRAPVDSDWTIALERLEEYRRTGETISVDEFMEELRREVASRRTIKR</sequence>
<evidence type="ECO:0000313" key="3">
    <source>
        <dbReference type="Proteomes" id="UP000228945"/>
    </source>
</evidence>
<dbReference type="RefSeq" id="WP_099623632.1">
    <property type="nucleotide sequence ID" value="NZ_CP024201.1"/>
</dbReference>
<accession>A0A2D2B2B5</accession>
<protein>
    <submittedName>
        <fullName evidence="2">Uncharacterized protein</fullName>
    </submittedName>
</protein>
<dbReference type="Proteomes" id="UP000228945">
    <property type="component" value="Chromosome"/>
</dbReference>
<proteinExistence type="predicted"/>
<dbReference type="EMBL" id="CP024201">
    <property type="protein sequence ID" value="ATQ44384.1"/>
    <property type="molecule type" value="Genomic_DNA"/>
</dbReference>
<dbReference type="KEGG" id="cmb:CSW64_19330"/>